<evidence type="ECO:0000256" key="5">
    <source>
        <dbReference type="ARBA" id="ARBA00032897"/>
    </source>
</evidence>
<dbReference type="Proteomes" id="UP000632849">
    <property type="component" value="Unassembled WGS sequence"/>
</dbReference>
<comment type="caution">
    <text evidence="8">The sequence shown here is derived from an EMBL/GenBank/DDBJ whole genome shotgun (WGS) entry which is preliminary data.</text>
</comment>
<evidence type="ECO:0000259" key="7">
    <source>
        <dbReference type="Pfam" id="PF06414"/>
    </source>
</evidence>
<dbReference type="GO" id="GO:0016301">
    <property type="term" value="F:kinase activity"/>
    <property type="evidence" value="ECO:0007669"/>
    <property type="project" value="InterPro"/>
</dbReference>
<comment type="similarity">
    <text evidence="1">Belongs to the zeta toxin family.</text>
</comment>
<dbReference type="InterPro" id="IPR010488">
    <property type="entry name" value="Zeta_toxin_domain"/>
</dbReference>
<evidence type="ECO:0000256" key="3">
    <source>
        <dbReference type="ARBA" id="ARBA00022741"/>
    </source>
</evidence>
<evidence type="ECO:0000256" key="4">
    <source>
        <dbReference type="ARBA" id="ARBA00022840"/>
    </source>
</evidence>
<reference evidence="8" key="1">
    <citation type="journal article" date="2014" name="Int. J. Syst. Evol. Microbiol.">
        <title>Complete genome sequence of Corynebacterium casei LMG S-19264T (=DSM 44701T), isolated from a smear-ripened cheese.</title>
        <authorList>
            <consortium name="US DOE Joint Genome Institute (JGI-PGF)"/>
            <person name="Walter F."/>
            <person name="Albersmeier A."/>
            <person name="Kalinowski J."/>
            <person name="Ruckert C."/>
        </authorList>
    </citation>
    <scope>NUCLEOTIDE SEQUENCE</scope>
    <source>
        <strain evidence="8">JCM 4122</strain>
    </source>
</reference>
<keyword evidence="3" id="KW-0547">Nucleotide-binding</keyword>
<evidence type="ECO:0000313" key="8">
    <source>
        <dbReference type="EMBL" id="GHG05442.1"/>
    </source>
</evidence>
<protein>
    <recommendedName>
        <fullName evidence="5">UDP-N-acetylglucosamine kinase</fullName>
        <ecNumber evidence="2">2.7.1.176</ecNumber>
    </recommendedName>
    <alternativeName>
        <fullName evidence="5">UDP-N-acetylglucosamine kinase</fullName>
    </alternativeName>
</protein>
<feature type="domain" description="Zeta toxin" evidence="7">
    <location>
        <begin position="3"/>
        <end position="152"/>
    </location>
</feature>
<dbReference type="Gene3D" id="3.40.50.300">
    <property type="entry name" value="P-loop containing nucleotide triphosphate hydrolases"/>
    <property type="match status" value="1"/>
</dbReference>
<dbReference type="EC" id="2.7.1.176" evidence="2"/>
<dbReference type="GO" id="GO:0005524">
    <property type="term" value="F:ATP binding"/>
    <property type="evidence" value="ECO:0007669"/>
    <property type="project" value="UniProtKB-KW"/>
</dbReference>
<organism evidence="8 9">
    <name type="scientific">Streptomyces filamentosus</name>
    <name type="common">Streptomyces roseosporus</name>
    <dbReference type="NCBI Taxonomy" id="67294"/>
    <lineage>
        <taxon>Bacteria</taxon>
        <taxon>Bacillati</taxon>
        <taxon>Actinomycetota</taxon>
        <taxon>Actinomycetes</taxon>
        <taxon>Kitasatosporales</taxon>
        <taxon>Streptomycetaceae</taxon>
        <taxon>Streptomyces</taxon>
    </lineage>
</organism>
<comment type="catalytic activity">
    <reaction evidence="6">
        <text>UDP-N-acetyl-alpha-D-glucosamine + ATP = UDP-N-acetyl-alpha-D-glucosamine 3'-phosphate + ADP + H(+)</text>
        <dbReference type="Rhea" id="RHEA:32671"/>
        <dbReference type="ChEBI" id="CHEBI:15378"/>
        <dbReference type="ChEBI" id="CHEBI:30616"/>
        <dbReference type="ChEBI" id="CHEBI:57705"/>
        <dbReference type="ChEBI" id="CHEBI:64353"/>
        <dbReference type="ChEBI" id="CHEBI:456216"/>
        <dbReference type="EC" id="2.7.1.176"/>
    </reaction>
</comment>
<dbReference type="AlphaFoldDB" id="A0A919BQV2"/>
<keyword evidence="9" id="KW-1185">Reference proteome</keyword>
<evidence type="ECO:0000256" key="2">
    <source>
        <dbReference type="ARBA" id="ARBA00011963"/>
    </source>
</evidence>
<gene>
    <name evidence="8" type="ORF">GCM10017667_40340</name>
</gene>
<accession>A0A919BQV2</accession>
<dbReference type="InterPro" id="IPR027417">
    <property type="entry name" value="P-loop_NTPase"/>
</dbReference>
<evidence type="ECO:0000313" key="9">
    <source>
        <dbReference type="Proteomes" id="UP000632849"/>
    </source>
</evidence>
<evidence type="ECO:0000256" key="6">
    <source>
        <dbReference type="ARBA" id="ARBA00048178"/>
    </source>
</evidence>
<evidence type="ECO:0000256" key="1">
    <source>
        <dbReference type="ARBA" id="ARBA00009104"/>
    </source>
</evidence>
<reference evidence="8" key="2">
    <citation type="submission" date="2020-09" db="EMBL/GenBank/DDBJ databases">
        <authorList>
            <person name="Sun Q."/>
            <person name="Ohkuma M."/>
        </authorList>
    </citation>
    <scope>NUCLEOTIDE SEQUENCE</scope>
    <source>
        <strain evidence="8">JCM 4122</strain>
    </source>
</reference>
<sequence length="177" mass="19937">MNINLDTYKPYHPLFDEFMVADDNTAGAYTSIDGHKWMEKAEAYAIEQGFDVVMESAMRAPRDFEEPAARFRAAGARVEVPIVAVPEATSRKGALDRQIQQVQVFGIGCKINHEIHDACYHGVVRGSGQIDEQRLAHAAFVMRRDATVVYGNYLDPQGQWARKPDNPGVMVRERDRL</sequence>
<keyword evidence="4" id="KW-0067">ATP-binding</keyword>
<dbReference type="EMBL" id="BNBE01000002">
    <property type="protein sequence ID" value="GHG05442.1"/>
    <property type="molecule type" value="Genomic_DNA"/>
</dbReference>
<proteinExistence type="inferred from homology"/>
<name>A0A919BQV2_STRFL</name>
<dbReference type="Pfam" id="PF06414">
    <property type="entry name" value="Zeta_toxin"/>
    <property type="match status" value="1"/>
</dbReference>